<gene>
    <name evidence="2" type="ORF">BJX67DRAFT_373107</name>
</gene>
<evidence type="ECO:0000256" key="1">
    <source>
        <dbReference type="SAM" id="MobiDB-lite"/>
    </source>
</evidence>
<evidence type="ECO:0000313" key="2">
    <source>
        <dbReference type="EMBL" id="KAL2865466.1"/>
    </source>
</evidence>
<dbReference type="RefSeq" id="XP_070884445.1">
    <property type="nucleotide sequence ID" value="XM_071031345.1"/>
</dbReference>
<accession>A0ABR4LLY1</accession>
<feature type="region of interest" description="Disordered" evidence="1">
    <location>
        <begin position="334"/>
        <end position="409"/>
    </location>
</feature>
<organism evidence="2 3">
    <name type="scientific">Aspergillus lucknowensis</name>
    <dbReference type="NCBI Taxonomy" id="176173"/>
    <lineage>
        <taxon>Eukaryota</taxon>
        <taxon>Fungi</taxon>
        <taxon>Dikarya</taxon>
        <taxon>Ascomycota</taxon>
        <taxon>Pezizomycotina</taxon>
        <taxon>Eurotiomycetes</taxon>
        <taxon>Eurotiomycetidae</taxon>
        <taxon>Eurotiales</taxon>
        <taxon>Aspergillaceae</taxon>
        <taxon>Aspergillus</taxon>
        <taxon>Aspergillus subgen. Nidulantes</taxon>
    </lineage>
</organism>
<sequence>MGTRDLVIIRCCGRYYIYWNRLDSYTEGLGAAIVATVPQDVGKSAGMRQLYTRLSQQFEEEILCVSPKFGQPGGVMPPAERYARSYLALDDRLDAPPTQALLDDVKYWDNEWTYTLDLDRQLFARRILHQDTPRDLVADPASNVQVDSSMVDVYKSLEVTENSIDVFNATGTPRTAREILLTITMMTISNHYRYLLDAFYLEWTSTSFPFRELAFAILSIASGEISFETPRDFNRNNAREGFFLIPNAEIPSQEQALLPKFLRACHGLGNEPGSAPKSPSFWLGNVLVYLIPRTDLVQVEKAPIVTVVKSGLDQGLRKWDIRVTRSPLVNIIHFDDDNSRFPKGPRTRYPESPPFHDTTELNLKGNGQEIHDDVLDCDEGRMENDDDDEGRGPDDGEGENDAGESGSGGVYESSYFEGSDFLGIRDSLPTIGELATFDNPHLALIRFFDAAADDHLAGAHSRVFPNEILNTVMEYSDFQTSLSLAKASPSCRDLHRRKFRLNDDYAVVNLDCKSGVFTFTLEDLHSRRKICSVLGAKKGSKANLKLKPYRGDINPNRRSIVEELSFRFSKVSSKGPPYPSKGDMPVRSNLELLFRLPDYLYLGSFEEALRSYISEPIRRGTTVFGRHIHIDGAQYQCLVPHGYRELMMSPFVCSGMHIFLRAAKDESAEKWVKTIEYVVRKLHDREIDKEREISSYIRGRPVVVAFGRRVKLFYYVNKRDERPLEVATSVLHCVKIAGRCIETDRSRRLIDLIPSGEPLNLGDNESREKFEGWIPSFCSSGR</sequence>
<keyword evidence="3" id="KW-1185">Reference proteome</keyword>
<dbReference type="GeneID" id="98146417"/>
<evidence type="ECO:0000313" key="3">
    <source>
        <dbReference type="Proteomes" id="UP001610432"/>
    </source>
</evidence>
<dbReference type="Proteomes" id="UP001610432">
    <property type="component" value="Unassembled WGS sequence"/>
</dbReference>
<protein>
    <recommendedName>
        <fullName evidence="4">F-box domain-containing protein</fullName>
    </recommendedName>
</protein>
<feature type="compositionally biased region" description="Acidic residues" evidence="1">
    <location>
        <begin position="384"/>
        <end position="402"/>
    </location>
</feature>
<name>A0ABR4LLY1_9EURO</name>
<evidence type="ECO:0008006" key="4">
    <source>
        <dbReference type="Google" id="ProtNLM"/>
    </source>
</evidence>
<dbReference type="EMBL" id="JBFXLQ010000031">
    <property type="protein sequence ID" value="KAL2865466.1"/>
    <property type="molecule type" value="Genomic_DNA"/>
</dbReference>
<reference evidence="2 3" key="1">
    <citation type="submission" date="2024-07" db="EMBL/GenBank/DDBJ databases">
        <title>Section-level genome sequencing and comparative genomics of Aspergillus sections Usti and Cavernicolus.</title>
        <authorList>
            <consortium name="Lawrence Berkeley National Laboratory"/>
            <person name="Nybo J.L."/>
            <person name="Vesth T.C."/>
            <person name="Theobald S."/>
            <person name="Frisvad J.C."/>
            <person name="Larsen T.O."/>
            <person name="Kjaerboelling I."/>
            <person name="Rothschild-Mancinelli K."/>
            <person name="Lyhne E.K."/>
            <person name="Kogle M.E."/>
            <person name="Barry K."/>
            <person name="Clum A."/>
            <person name="Na H."/>
            <person name="Ledsgaard L."/>
            <person name="Lin J."/>
            <person name="Lipzen A."/>
            <person name="Kuo A."/>
            <person name="Riley R."/>
            <person name="Mondo S."/>
            <person name="Labutti K."/>
            <person name="Haridas S."/>
            <person name="Pangalinan J."/>
            <person name="Salamov A.A."/>
            <person name="Simmons B.A."/>
            <person name="Magnuson J.K."/>
            <person name="Chen J."/>
            <person name="Drula E."/>
            <person name="Henrissat B."/>
            <person name="Wiebenga A."/>
            <person name="Lubbers R.J."/>
            <person name="Gomes A.C."/>
            <person name="Macurrencykelacurrency M.R."/>
            <person name="Stajich J."/>
            <person name="Grigoriev I.V."/>
            <person name="Mortensen U.H."/>
            <person name="De Vries R.P."/>
            <person name="Baker S.E."/>
            <person name="Andersen M.R."/>
        </authorList>
    </citation>
    <scope>NUCLEOTIDE SEQUENCE [LARGE SCALE GENOMIC DNA]</scope>
    <source>
        <strain evidence="2 3">CBS 449.75</strain>
    </source>
</reference>
<feature type="compositionally biased region" description="Basic and acidic residues" evidence="1">
    <location>
        <begin position="369"/>
        <end position="383"/>
    </location>
</feature>
<comment type="caution">
    <text evidence="2">The sequence shown here is derived from an EMBL/GenBank/DDBJ whole genome shotgun (WGS) entry which is preliminary data.</text>
</comment>
<proteinExistence type="predicted"/>